<dbReference type="Gene3D" id="3.30.465.10">
    <property type="match status" value="1"/>
</dbReference>
<dbReference type="SUPFAM" id="SSF56176">
    <property type="entry name" value="FAD-binding/transporter-associated domain-like"/>
    <property type="match status" value="1"/>
</dbReference>
<reference evidence="6 7" key="1">
    <citation type="journal article" date="2019" name="Mol. Biol. Evol.">
        <title>Blast fungal genomes show frequent chromosomal changes, gene gains and losses, and effector gene turnover.</title>
        <authorList>
            <person name="Gomez Luciano L.B."/>
            <person name="Jason Tsai I."/>
            <person name="Chuma I."/>
            <person name="Tosa Y."/>
            <person name="Chen Y.H."/>
            <person name="Li J.Y."/>
            <person name="Li M.Y."/>
            <person name="Jade Lu M.Y."/>
            <person name="Nakayashiki H."/>
            <person name="Li W.H."/>
        </authorList>
    </citation>
    <scope>NUCLEOTIDE SEQUENCE [LARGE SCALE GENOMIC DNA]</scope>
    <source>
        <strain evidence="6">MZ5-1-6</strain>
    </source>
</reference>
<dbReference type="Gene3D" id="3.40.50.300">
    <property type="entry name" value="P-loop containing nucleotide triphosphate hydrolases"/>
    <property type="match status" value="1"/>
</dbReference>
<dbReference type="EMBL" id="CP034206">
    <property type="protein sequence ID" value="QBZ59371.1"/>
    <property type="molecule type" value="Genomic_DNA"/>
</dbReference>
<keyword evidence="4" id="KW-0560">Oxidoreductase</keyword>
<dbReference type="GO" id="GO:0071949">
    <property type="term" value="F:FAD binding"/>
    <property type="evidence" value="ECO:0007669"/>
    <property type="project" value="InterPro"/>
</dbReference>
<dbReference type="GO" id="GO:0006695">
    <property type="term" value="P:cholesterol biosynthetic process"/>
    <property type="evidence" value="ECO:0007669"/>
    <property type="project" value="InterPro"/>
</dbReference>
<name>A0A4P7NCB9_PYROR</name>
<evidence type="ECO:0000313" key="7">
    <source>
        <dbReference type="Proteomes" id="UP000294847"/>
    </source>
</evidence>
<keyword evidence="2" id="KW-0285">Flavoprotein</keyword>
<dbReference type="InterPro" id="IPR005919">
    <property type="entry name" value="Pmev_kin_anim"/>
</dbReference>
<protein>
    <recommendedName>
        <fullName evidence="5">FAD-binding PCMH-type domain-containing protein</fullName>
    </recommendedName>
</protein>
<dbReference type="InterPro" id="IPR036318">
    <property type="entry name" value="FAD-bd_PCMH-like_sf"/>
</dbReference>
<dbReference type="InterPro" id="IPR027417">
    <property type="entry name" value="P-loop_NTPase"/>
</dbReference>
<feature type="domain" description="FAD-binding PCMH-type" evidence="5">
    <location>
        <begin position="308"/>
        <end position="500"/>
    </location>
</feature>
<dbReference type="UniPathway" id="UPA00057">
    <property type="reaction ID" value="UER00099"/>
</dbReference>
<proteinExistence type="inferred from homology"/>
<dbReference type="PROSITE" id="PS51387">
    <property type="entry name" value="FAD_PCMH"/>
    <property type="match status" value="1"/>
</dbReference>
<dbReference type="GO" id="GO:0016491">
    <property type="term" value="F:oxidoreductase activity"/>
    <property type="evidence" value="ECO:0007669"/>
    <property type="project" value="UniProtKB-KW"/>
</dbReference>
<dbReference type="InterPro" id="IPR006094">
    <property type="entry name" value="Oxid_FAD_bind_N"/>
</dbReference>
<evidence type="ECO:0000313" key="6">
    <source>
        <dbReference type="EMBL" id="QBZ59371.1"/>
    </source>
</evidence>
<dbReference type="GO" id="GO:0019287">
    <property type="term" value="P:isopentenyl diphosphate biosynthetic process, mevalonate pathway"/>
    <property type="evidence" value="ECO:0007669"/>
    <property type="project" value="UniProtKB-UniPathway"/>
</dbReference>
<evidence type="ECO:0000259" key="5">
    <source>
        <dbReference type="PROSITE" id="PS51387"/>
    </source>
</evidence>
<organism evidence="6 7">
    <name type="scientific">Pyricularia oryzae</name>
    <name type="common">Rice blast fungus</name>
    <name type="synonym">Magnaporthe oryzae</name>
    <dbReference type="NCBI Taxonomy" id="318829"/>
    <lineage>
        <taxon>Eukaryota</taxon>
        <taxon>Fungi</taxon>
        <taxon>Dikarya</taxon>
        <taxon>Ascomycota</taxon>
        <taxon>Pezizomycotina</taxon>
        <taxon>Sordariomycetes</taxon>
        <taxon>Sordariomycetidae</taxon>
        <taxon>Magnaporthales</taxon>
        <taxon>Pyriculariaceae</taxon>
        <taxon>Pyricularia</taxon>
    </lineage>
</organism>
<dbReference type="InterPro" id="IPR029063">
    <property type="entry name" value="SAM-dependent_MTases_sf"/>
</dbReference>
<dbReference type="SUPFAM" id="SSF53271">
    <property type="entry name" value="PRTase-like"/>
    <property type="match status" value="1"/>
</dbReference>
<dbReference type="Gene3D" id="3.40.50.150">
    <property type="entry name" value="Vaccinia Virus protein VP39"/>
    <property type="match status" value="1"/>
</dbReference>
<gene>
    <name evidence="6" type="ORF">PoMZ_04332</name>
</gene>
<evidence type="ECO:0000256" key="2">
    <source>
        <dbReference type="ARBA" id="ARBA00022630"/>
    </source>
</evidence>
<keyword evidence="3" id="KW-0274">FAD</keyword>
<dbReference type="GO" id="GO:0005737">
    <property type="term" value="C:cytoplasm"/>
    <property type="evidence" value="ECO:0007669"/>
    <property type="project" value="InterPro"/>
</dbReference>
<dbReference type="Proteomes" id="UP000294847">
    <property type="component" value="Chromosome 3"/>
</dbReference>
<dbReference type="AlphaFoldDB" id="A0A4P7NCB9"/>
<dbReference type="Gene3D" id="3.40.462.20">
    <property type="match status" value="1"/>
</dbReference>
<dbReference type="Gene3D" id="3.40.50.2020">
    <property type="match status" value="1"/>
</dbReference>
<accession>A0A4P7NCB9</accession>
<dbReference type="InterPro" id="IPR029057">
    <property type="entry name" value="PRTase-like"/>
</dbReference>
<dbReference type="GO" id="GO:0004631">
    <property type="term" value="F:phosphomevalonate kinase activity"/>
    <property type="evidence" value="ECO:0007669"/>
    <property type="project" value="InterPro"/>
</dbReference>
<evidence type="ECO:0000256" key="1">
    <source>
        <dbReference type="ARBA" id="ARBA00005466"/>
    </source>
</evidence>
<dbReference type="Pfam" id="PF01565">
    <property type="entry name" value="FAD_binding_4"/>
    <property type="match status" value="1"/>
</dbReference>
<evidence type="ECO:0000256" key="4">
    <source>
        <dbReference type="ARBA" id="ARBA00023002"/>
    </source>
</evidence>
<evidence type="ECO:0000256" key="3">
    <source>
        <dbReference type="ARBA" id="ARBA00022827"/>
    </source>
</evidence>
<dbReference type="InterPro" id="IPR016166">
    <property type="entry name" value="FAD-bd_PCMH"/>
</dbReference>
<dbReference type="PANTHER" id="PTHR42973:SF25">
    <property type="entry name" value="PHOSPHOMEVALONATE KINASE"/>
    <property type="match status" value="1"/>
</dbReference>
<dbReference type="Pfam" id="PF00156">
    <property type="entry name" value="Pribosyltran"/>
    <property type="match status" value="1"/>
</dbReference>
<dbReference type="InterPro" id="IPR000836">
    <property type="entry name" value="PRTase_dom"/>
</dbReference>
<sequence>MATLDSLKSALRQRAATATQALPPLSEAQYSAGFDMFVKESGWATYQDFIIPQLSQLVAPLLNRRVRLSVLEIGPGPKSVFGYLPEQQRQKITKYVAYEPNTLFAAELEEWFQSGSELESPFPCLKTSPEIRQTPFALDGNNCMDEPEEAFDLVLFCHSMYGMRPKVKFIERALGMLDGRFDGGMVVVFHRAGSLHLNGLVCHSTASFPSGVVRVTDSDAILDAFARFVAGYAVDHVDEQSVSIRSDWRELCRSLGRREGAHPDLLGFGAPEVMIALTRHATSLPELTAQVPLLIGSPQNKIKNRQARLHRPAAVFGPTEIQHLQQCVRWALKNKTKLTVVSGSHSDQCLWPNVVAIDMGFFDKVQICVAEDGKATCTPESNVFVVAETGAKAGDIIEKTMAAGLTVPLGSRPSVGAGLWLQGGIGHLTRLHGLTCDSIVGAVMVSVSSGQVLCIGNVPGPHQPAGSERPENEADLLWAIRGGGTNFGIVVSVTFKTYTSPTYSVRNWIVPLRGDSEALLKLEMFDELVAGKLPRDCSADAYLYWDVGQMHLGVTMYEASTKAPALQTAQADRLAKVLGQEASSKVVDGIGLFDTEMYMSGMHGGHGGGKTSSFKRCMFLRRIGAEATATVLQNAIKTRPSPFCYLHLLHGGAAMMDVAADSSAFGCRDWDFACVITGVWPRDQDGSQAAETAIQWVYNVVGALLPLSTGVYGADLGPDPRDSALATKAFGPNLARLARLKTSSDPYSILAYAFPLPKVPTEPKLIILVTGLHGAGKDYCAAIWVSVFNSSNPARKYPTACAIGISDATKREYAEATGADFDRLLSDRPYKEQHRSGLNAFFKSQLRRRPRLPEEHFLKVVRDSAPIDVLLITGMREQAPVAALSHLVPKSKLLEVRVTVSEELRQVRRGSRKDLAIGRGNCAALCAAEDGTDGEGIKHARLGSMTSSDCPDLTFENDIPGSKAVKAFAQDRLLPLIHEDLQRLVQMIRSVPDHPREGIEFRHVLDIAQRPGGLDLCSSLLQSHFAGDWAQIDALVCCEAGGFLFASALATRVDVPLALIREAGKLPPPTISTSKLPSHISSPVLADSKLGRIEMDLYAISPGASVVVVDDVLATGRTLCAVLRLLKKAGVHEKNISVIVVAEFPCHRGRDVLHQHGFAETSLQNLLVFGGP</sequence>
<dbReference type="PANTHER" id="PTHR42973">
    <property type="entry name" value="BINDING OXIDOREDUCTASE, PUTATIVE (AFU_ORTHOLOGUE AFUA_1G17690)-RELATED"/>
    <property type="match status" value="1"/>
</dbReference>
<comment type="similarity">
    <text evidence="1">Belongs to the oxygen-dependent FAD-linked oxidoreductase family.</text>
</comment>
<dbReference type="InterPro" id="IPR016169">
    <property type="entry name" value="FAD-bd_PCMH_sub2"/>
</dbReference>
<dbReference type="Pfam" id="PF04275">
    <property type="entry name" value="P-mevalo_kinase"/>
    <property type="match status" value="1"/>
</dbReference>
<dbReference type="InterPro" id="IPR050416">
    <property type="entry name" value="FAD-linked_Oxidoreductase"/>
</dbReference>
<dbReference type="CDD" id="cd06223">
    <property type="entry name" value="PRTases_typeI"/>
    <property type="match status" value="1"/>
</dbReference>